<protein>
    <recommendedName>
        <fullName evidence="5">DnaK protein</fullName>
    </recommendedName>
</protein>
<reference evidence="3 4" key="1">
    <citation type="submission" date="2024-04" db="EMBL/GenBank/DDBJ databases">
        <title>Tritrichomonas musculus Genome.</title>
        <authorList>
            <person name="Alves-Ferreira E."/>
            <person name="Grigg M."/>
            <person name="Lorenzi H."/>
            <person name="Galac M."/>
        </authorList>
    </citation>
    <scope>NUCLEOTIDE SEQUENCE [LARGE SCALE GENOMIC DNA]</scope>
    <source>
        <strain evidence="3 4">EAF2021</strain>
    </source>
</reference>
<dbReference type="PANTHER" id="PTHR45639:SF4">
    <property type="entry name" value="HSC70CB, ISOFORM G"/>
    <property type="match status" value="1"/>
</dbReference>
<dbReference type="Gene3D" id="3.90.640.10">
    <property type="entry name" value="Actin, Chain A, domain 4"/>
    <property type="match status" value="1"/>
</dbReference>
<dbReference type="Pfam" id="PF00012">
    <property type="entry name" value="HSP70"/>
    <property type="match status" value="1"/>
</dbReference>
<evidence type="ECO:0000256" key="2">
    <source>
        <dbReference type="ARBA" id="ARBA00022840"/>
    </source>
</evidence>
<dbReference type="SUPFAM" id="SSF53067">
    <property type="entry name" value="Actin-like ATPase domain"/>
    <property type="match status" value="2"/>
</dbReference>
<proteinExistence type="predicted"/>
<dbReference type="Gene3D" id="1.20.1270.10">
    <property type="match status" value="1"/>
</dbReference>
<dbReference type="Proteomes" id="UP001470230">
    <property type="component" value="Unassembled WGS sequence"/>
</dbReference>
<dbReference type="InterPro" id="IPR043129">
    <property type="entry name" value="ATPase_NBD"/>
</dbReference>
<name>A0ABR2JZD4_9EUKA</name>
<accession>A0ABR2JZD4</accession>
<dbReference type="PANTHER" id="PTHR45639">
    <property type="entry name" value="HSC70CB, ISOFORM G-RELATED"/>
    <property type="match status" value="1"/>
</dbReference>
<dbReference type="Gene3D" id="3.30.30.30">
    <property type="match status" value="1"/>
</dbReference>
<dbReference type="InterPro" id="IPR029048">
    <property type="entry name" value="HSP70_C_sf"/>
</dbReference>
<evidence type="ECO:0008006" key="5">
    <source>
        <dbReference type="Google" id="ProtNLM"/>
    </source>
</evidence>
<evidence type="ECO:0000313" key="4">
    <source>
        <dbReference type="Proteomes" id="UP001470230"/>
    </source>
</evidence>
<dbReference type="PRINTS" id="PR00301">
    <property type="entry name" value="HEATSHOCK70"/>
</dbReference>
<organism evidence="3 4">
    <name type="scientific">Tritrichomonas musculus</name>
    <dbReference type="NCBI Taxonomy" id="1915356"/>
    <lineage>
        <taxon>Eukaryota</taxon>
        <taxon>Metamonada</taxon>
        <taxon>Parabasalia</taxon>
        <taxon>Tritrichomonadida</taxon>
        <taxon>Tritrichomonadidae</taxon>
        <taxon>Tritrichomonas</taxon>
    </lineage>
</organism>
<keyword evidence="2" id="KW-0067">ATP-binding</keyword>
<dbReference type="EMBL" id="JAPFFF010000008">
    <property type="protein sequence ID" value="KAK8884212.1"/>
    <property type="molecule type" value="Genomic_DNA"/>
</dbReference>
<evidence type="ECO:0000256" key="1">
    <source>
        <dbReference type="ARBA" id="ARBA00022741"/>
    </source>
</evidence>
<dbReference type="InterPro" id="IPR013126">
    <property type="entry name" value="Hsp_70_fam"/>
</dbReference>
<comment type="caution">
    <text evidence="3">The sequence shown here is derived from an EMBL/GenBank/DDBJ whole genome shotgun (WGS) entry which is preliminary data.</text>
</comment>
<keyword evidence="1" id="KW-0547">Nucleotide-binding</keyword>
<keyword evidence="4" id="KW-1185">Reference proteome</keyword>
<sequence>MSSVLAIDFGNENHVISAPRKGGIDIISQSSHRLIPSIIAFSDIRRYAGEHAFQQQSLNQKNTITNLKRLIGIKYDSDECKFIQNQVPFKLVKLDDGYIGIEVKYLKETVILRVEQCLSYLLKNAFQIANSNEIHATDCVIVVPPWWNEVQRQTIIDSAKISGYNVLQLLNSTTAASIVYSMYHRKKLPQNSDEPVPVAFIDFGNSSFNVSIAMLKQGSVEVKSFASDEHLGGDDFTKILVKFLLEKTIQKYNIDPTKSSRAMLRFIQTAEKLKKNLSVNRAIPFDIQNLMNGVDVNFIVKRDELEEISKHLIDRIEEPIRKALQLAGVNKEDLFAIEVHGGASRMTAVKAKIREVFGKDISQSLNPDECFSMGGGFQAAILSSQYKVDLKVTDILQHQINIECDNENSKELFKKFTTLPNQIILPINVKRKNNVRFLNEKSEVIYTIEIETDTDEPVIVNLNVQLTNDGFITAEVEQKDGIHIKSKFERKFGLTSIQIEQYRNKEKEMSRRDEEEQEIDQTRDKLRDYIFTMYTYVMCDFPGFDPSKKLEYLQKTLMAQEWFEENEFTRLPLQDYNDQLDALKSFGDPAIARKNAHIEIPNKLRELIKTAEIERNKLDNKDEKFDHISEDEREVVRKEIDDFSEWLKNEIDEIEKVPQYMDVPFKIDDAQKKFIDIENEVIGLFMKPKPTETGNERNEEK</sequence>
<evidence type="ECO:0000313" key="3">
    <source>
        <dbReference type="EMBL" id="KAK8884212.1"/>
    </source>
</evidence>
<gene>
    <name evidence="3" type="ORF">M9Y10_043318</name>
</gene>
<dbReference type="Gene3D" id="3.30.420.40">
    <property type="match status" value="2"/>
</dbReference>